<organism evidence="2 3">
    <name type="scientific">Deinococcus metallilatus</name>
    <dbReference type="NCBI Taxonomy" id="1211322"/>
    <lineage>
        <taxon>Bacteria</taxon>
        <taxon>Thermotogati</taxon>
        <taxon>Deinococcota</taxon>
        <taxon>Deinococci</taxon>
        <taxon>Deinococcales</taxon>
        <taxon>Deinococcaceae</taxon>
        <taxon>Deinococcus</taxon>
    </lineage>
</organism>
<proteinExistence type="predicted"/>
<comment type="caution">
    <text evidence="2">The sequence shown here is derived from an EMBL/GenBank/DDBJ whole genome shotgun (WGS) entry which is preliminary data.</text>
</comment>
<dbReference type="Pfam" id="PF13592">
    <property type="entry name" value="HTH_33"/>
    <property type="match status" value="1"/>
</dbReference>
<gene>
    <name evidence="2" type="ORF">FCS05_07540</name>
</gene>
<feature type="domain" description="Winged helix-turn helix" evidence="1">
    <location>
        <begin position="110"/>
        <end position="162"/>
    </location>
</feature>
<evidence type="ECO:0000313" key="2">
    <source>
        <dbReference type="EMBL" id="TLK29002.1"/>
    </source>
</evidence>
<reference evidence="2 3" key="1">
    <citation type="submission" date="2019-04" db="EMBL/GenBank/DDBJ databases">
        <title>Deinococcus metalilatus MA1002 mutant No.5.</title>
        <authorList>
            <person name="Park W."/>
            <person name="Park C."/>
        </authorList>
    </citation>
    <scope>NUCLEOTIDE SEQUENCE [LARGE SCALE GENOMIC DNA]</scope>
    <source>
        <strain evidence="2 3">MA1002-m5</strain>
    </source>
</reference>
<dbReference type="InterPro" id="IPR025959">
    <property type="entry name" value="Winged_HTH_dom"/>
</dbReference>
<evidence type="ECO:0000259" key="1">
    <source>
        <dbReference type="Pfam" id="PF13592"/>
    </source>
</evidence>
<sequence>MQKFHLPIQFQHSAAEFWAIYRASTCAVERRRAQFFALRYEGKSEADTLELTKYSASAARLIIQRYHKLGLAGLRDGRPLNQGAPTLLTAAEQQELAAQLREALDQGRPWDGPKVQAWLKERLGKTVHIARTYELMRAAGFSLQQPRPRHVKSDKAAKEAFRAVRESWPSKLSVHCPLAPVNVTCCPSQCRVNGP</sequence>
<name>A0AAJ5JYN5_9DEIO</name>
<protein>
    <recommendedName>
        <fullName evidence="1">Winged helix-turn helix domain-containing protein</fullName>
    </recommendedName>
</protein>
<dbReference type="SUPFAM" id="SSF46689">
    <property type="entry name" value="Homeodomain-like"/>
    <property type="match status" value="1"/>
</dbReference>
<dbReference type="AlphaFoldDB" id="A0AAJ5JYN5"/>
<dbReference type="EMBL" id="VBRC01000004">
    <property type="protein sequence ID" value="TLK29002.1"/>
    <property type="molecule type" value="Genomic_DNA"/>
</dbReference>
<evidence type="ECO:0000313" key="3">
    <source>
        <dbReference type="Proteomes" id="UP000308000"/>
    </source>
</evidence>
<dbReference type="Proteomes" id="UP000308000">
    <property type="component" value="Unassembled WGS sequence"/>
</dbReference>
<accession>A0AAJ5JYN5</accession>
<dbReference type="InterPro" id="IPR009057">
    <property type="entry name" value="Homeodomain-like_sf"/>
</dbReference>